<reference evidence="1" key="1">
    <citation type="submission" date="2016-01" db="EMBL/GenBank/DDBJ databases">
        <title>Reference transcriptome for the parasite Schistocephalus solidus: insights into the molecular evolution of parasitism.</title>
        <authorList>
            <person name="Hebert F.O."/>
            <person name="Grambauer S."/>
            <person name="Barber I."/>
            <person name="Landry C.R."/>
            <person name="Aubin-Horth N."/>
        </authorList>
    </citation>
    <scope>NUCLEOTIDE SEQUENCE</scope>
</reference>
<dbReference type="AlphaFoldDB" id="A0A0X3P5C5"/>
<sequence>MNEVARWPSVTQTITKTLLIVRAKSHLLRITEPCPINPVALLSSRTENKLHYRGCFRGEIFRDAKFKRENSAGIEPFADGNNTVKTVFQVKQRHNIHTRWVVCHY</sequence>
<name>A0A0X3P5C5_SCHSO</name>
<evidence type="ECO:0000313" key="1">
    <source>
        <dbReference type="EMBL" id="JAP42346.1"/>
    </source>
</evidence>
<protein>
    <submittedName>
        <fullName evidence="1">Protein AKTIP homolog</fullName>
    </submittedName>
</protein>
<dbReference type="EMBL" id="GEEE01020879">
    <property type="protein sequence ID" value="JAP42346.1"/>
    <property type="molecule type" value="Transcribed_RNA"/>
</dbReference>
<proteinExistence type="predicted"/>
<accession>A0A0X3P5C5</accession>
<organism evidence="1">
    <name type="scientific">Schistocephalus solidus</name>
    <name type="common">Tapeworm</name>
    <dbReference type="NCBI Taxonomy" id="70667"/>
    <lineage>
        <taxon>Eukaryota</taxon>
        <taxon>Metazoa</taxon>
        <taxon>Spiralia</taxon>
        <taxon>Lophotrochozoa</taxon>
        <taxon>Platyhelminthes</taxon>
        <taxon>Cestoda</taxon>
        <taxon>Eucestoda</taxon>
        <taxon>Diphyllobothriidea</taxon>
        <taxon>Diphyllobothriidae</taxon>
        <taxon>Schistocephalus</taxon>
    </lineage>
</organism>
<gene>
    <name evidence="1" type="primary">AKTIP</name>
    <name evidence="1" type="ORF">TR145905</name>
</gene>